<protein>
    <submittedName>
        <fullName evidence="1">Uncharacterized protein</fullName>
    </submittedName>
</protein>
<dbReference type="Proteomes" id="UP000823674">
    <property type="component" value="Unassembled WGS sequence"/>
</dbReference>
<dbReference type="EMBL" id="JADBGQ010000040">
    <property type="protein sequence ID" value="KAG5374182.1"/>
    <property type="molecule type" value="Genomic_DNA"/>
</dbReference>
<comment type="caution">
    <text evidence="1">The sequence shown here is derived from an EMBL/GenBank/DDBJ whole genome shotgun (WGS) entry which is preliminary data.</text>
</comment>
<organism evidence="1 2">
    <name type="scientific">Brassica rapa subsp. trilocularis</name>
    <dbReference type="NCBI Taxonomy" id="1813537"/>
    <lineage>
        <taxon>Eukaryota</taxon>
        <taxon>Viridiplantae</taxon>
        <taxon>Streptophyta</taxon>
        <taxon>Embryophyta</taxon>
        <taxon>Tracheophyta</taxon>
        <taxon>Spermatophyta</taxon>
        <taxon>Magnoliopsida</taxon>
        <taxon>eudicotyledons</taxon>
        <taxon>Gunneridae</taxon>
        <taxon>Pentapetalae</taxon>
        <taxon>rosids</taxon>
        <taxon>malvids</taxon>
        <taxon>Brassicales</taxon>
        <taxon>Brassicaceae</taxon>
        <taxon>Brassiceae</taxon>
        <taxon>Brassica</taxon>
    </lineage>
</organism>
<name>A0ABQ7KI53_BRACM</name>
<accession>A0ABQ7KI53</accession>
<reference evidence="1 2" key="1">
    <citation type="submission" date="2021-03" db="EMBL/GenBank/DDBJ databases">
        <authorList>
            <person name="King G.J."/>
            <person name="Bancroft I."/>
            <person name="Baten A."/>
            <person name="Bloomfield J."/>
            <person name="Borpatragohain P."/>
            <person name="He Z."/>
            <person name="Irish N."/>
            <person name="Irwin J."/>
            <person name="Liu K."/>
            <person name="Mauleon R.P."/>
            <person name="Moore J."/>
            <person name="Morris R."/>
            <person name="Ostergaard L."/>
            <person name="Wang B."/>
            <person name="Wells R."/>
        </authorList>
    </citation>
    <scope>NUCLEOTIDE SEQUENCE [LARGE SCALE GENOMIC DNA]</scope>
    <source>
        <strain evidence="1">R-o-18</strain>
        <tissue evidence="1">Leaf</tissue>
    </source>
</reference>
<evidence type="ECO:0000313" key="1">
    <source>
        <dbReference type="EMBL" id="KAG5374182.1"/>
    </source>
</evidence>
<sequence length="92" mass="10629">MVRGRPVSFNNSPLYTQWTPSFFFKLGFDDELGTPFVNLKHHSNSSQGKIQLHWDQFLTSSSLITNVSSFITLERIKTMSSSYLCKQPFSKY</sequence>
<proteinExistence type="predicted"/>
<gene>
    <name evidence="1" type="primary">A06p028610.1_BraROA</name>
    <name evidence="1" type="ORF">IGI04_042514</name>
</gene>
<evidence type="ECO:0000313" key="2">
    <source>
        <dbReference type="Proteomes" id="UP000823674"/>
    </source>
</evidence>
<keyword evidence="2" id="KW-1185">Reference proteome</keyword>